<dbReference type="VEuPathDB" id="FungiDB:AB675_2557"/>
<accession>A0A0N1P397</accession>
<keyword evidence="1" id="KW-0472">Membrane</keyword>
<proteinExistence type="predicted"/>
<gene>
    <name evidence="2" type="ORF">AB675_2557</name>
</gene>
<dbReference type="RefSeq" id="XP_018005015.1">
    <property type="nucleotide sequence ID" value="XM_018142537.1"/>
</dbReference>
<protein>
    <submittedName>
        <fullName evidence="2">Uncharacterized protein</fullName>
    </submittedName>
</protein>
<evidence type="ECO:0000313" key="2">
    <source>
        <dbReference type="EMBL" id="KPI45052.1"/>
    </source>
</evidence>
<organism evidence="2 3">
    <name type="scientific">Cyphellophora attinorum</name>
    <dbReference type="NCBI Taxonomy" id="1664694"/>
    <lineage>
        <taxon>Eukaryota</taxon>
        <taxon>Fungi</taxon>
        <taxon>Dikarya</taxon>
        <taxon>Ascomycota</taxon>
        <taxon>Pezizomycotina</taxon>
        <taxon>Eurotiomycetes</taxon>
        <taxon>Chaetothyriomycetidae</taxon>
        <taxon>Chaetothyriales</taxon>
        <taxon>Cyphellophoraceae</taxon>
        <taxon>Cyphellophora</taxon>
    </lineage>
</organism>
<dbReference type="EMBL" id="LFJN01000002">
    <property type="protein sequence ID" value="KPI45052.1"/>
    <property type="molecule type" value="Genomic_DNA"/>
</dbReference>
<dbReference type="OrthoDB" id="2590756at2759"/>
<dbReference type="GeneID" id="28734417"/>
<evidence type="ECO:0000256" key="1">
    <source>
        <dbReference type="SAM" id="Phobius"/>
    </source>
</evidence>
<comment type="caution">
    <text evidence="2">The sequence shown here is derived from an EMBL/GenBank/DDBJ whole genome shotgun (WGS) entry which is preliminary data.</text>
</comment>
<keyword evidence="3" id="KW-1185">Reference proteome</keyword>
<feature type="transmembrane region" description="Helical" evidence="1">
    <location>
        <begin position="42"/>
        <end position="63"/>
    </location>
</feature>
<keyword evidence="1" id="KW-0812">Transmembrane</keyword>
<reference evidence="2 3" key="1">
    <citation type="submission" date="2015-06" db="EMBL/GenBank/DDBJ databases">
        <title>Draft genome of the ant-associated black yeast Phialophora attae CBS 131958.</title>
        <authorList>
            <person name="Moreno L.F."/>
            <person name="Stielow B.J."/>
            <person name="de Hoog S."/>
            <person name="Vicente V.A."/>
            <person name="Weiss V.A."/>
            <person name="de Vries M."/>
            <person name="Cruz L.M."/>
            <person name="Souza E.M."/>
        </authorList>
    </citation>
    <scope>NUCLEOTIDE SEQUENCE [LARGE SCALE GENOMIC DNA]</scope>
    <source>
        <strain evidence="2 3">CBS 131958</strain>
    </source>
</reference>
<evidence type="ECO:0000313" key="3">
    <source>
        <dbReference type="Proteomes" id="UP000038010"/>
    </source>
</evidence>
<dbReference type="Proteomes" id="UP000038010">
    <property type="component" value="Unassembled WGS sequence"/>
</dbReference>
<sequence>MTITPLYTSPLLHHALIELPASLQFLLLPSRQLSHHTPHAHAIIRQYALLLFCSVLVALALALSPPTTPIAQLLHGRLVCALGLYHVGPVLRSGARVLEGWKRRGTGGWGGKEVEAGIYVVLHLIIGGRMFADGLRSLRV</sequence>
<name>A0A0N1P397_9EURO</name>
<dbReference type="AlphaFoldDB" id="A0A0N1P397"/>
<keyword evidence="1" id="KW-1133">Transmembrane helix</keyword>